<reference evidence="2" key="1">
    <citation type="submission" date="2019-08" db="EMBL/GenBank/DDBJ databases">
        <authorList>
            <person name="Kucharzyk K."/>
            <person name="Murdoch R.W."/>
            <person name="Higgins S."/>
            <person name="Loffler F."/>
        </authorList>
    </citation>
    <scope>NUCLEOTIDE SEQUENCE</scope>
</reference>
<evidence type="ECO:0000256" key="1">
    <source>
        <dbReference type="SAM" id="Phobius"/>
    </source>
</evidence>
<proteinExistence type="predicted"/>
<sequence length="81" mass="9401">MDMGKFFKMADEMEMAINFKAMRLSWAFLVVTLVVWECIELYHGNRQSPVILLVALQGCIFGLSKMYYTHKMTKGASRDEE</sequence>
<organism evidence="2">
    <name type="scientific">bioreactor metagenome</name>
    <dbReference type="NCBI Taxonomy" id="1076179"/>
    <lineage>
        <taxon>unclassified sequences</taxon>
        <taxon>metagenomes</taxon>
        <taxon>ecological metagenomes</taxon>
    </lineage>
</organism>
<accession>A0A644ZB10</accession>
<protein>
    <submittedName>
        <fullName evidence="2">Uncharacterized protein</fullName>
    </submittedName>
</protein>
<keyword evidence="1" id="KW-0472">Membrane</keyword>
<keyword evidence="1" id="KW-0812">Transmembrane</keyword>
<feature type="transmembrane region" description="Helical" evidence="1">
    <location>
        <begin position="50"/>
        <end position="68"/>
    </location>
</feature>
<gene>
    <name evidence="2" type="ORF">SDC9_82497</name>
</gene>
<dbReference type="EMBL" id="VSSQ01007432">
    <property type="protein sequence ID" value="MPM35903.1"/>
    <property type="molecule type" value="Genomic_DNA"/>
</dbReference>
<evidence type="ECO:0000313" key="2">
    <source>
        <dbReference type="EMBL" id="MPM35903.1"/>
    </source>
</evidence>
<name>A0A644ZB10_9ZZZZ</name>
<dbReference type="AlphaFoldDB" id="A0A644ZB10"/>
<comment type="caution">
    <text evidence="2">The sequence shown here is derived from an EMBL/GenBank/DDBJ whole genome shotgun (WGS) entry which is preliminary data.</text>
</comment>
<keyword evidence="1" id="KW-1133">Transmembrane helix</keyword>